<accession>A0ABY8U9P3</accession>
<dbReference type="InterPro" id="IPR013784">
    <property type="entry name" value="Carb-bd-like_fold"/>
</dbReference>
<feature type="compositionally biased region" description="Polar residues" evidence="2">
    <location>
        <begin position="67"/>
        <end position="81"/>
    </location>
</feature>
<feature type="coiled-coil region" evidence="1">
    <location>
        <begin position="201"/>
        <end position="228"/>
    </location>
</feature>
<feature type="domain" description="CBM20" evidence="3">
    <location>
        <begin position="80"/>
        <end position="189"/>
    </location>
</feature>
<name>A0ABY8U9P3_TETOB</name>
<evidence type="ECO:0000259" key="3">
    <source>
        <dbReference type="PROSITE" id="PS51166"/>
    </source>
</evidence>
<feature type="region of interest" description="Disordered" evidence="2">
    <location>
        <begin position="44"/>
        <end position="81"/>
    </location>
</feature>
<dbReference type="Pfam" id="PF00686">
    <property type="entry name" value="CBM_20"/>
    <property type="match status" value="1"/>
</dbReference>
<dbReference type="CDD" id="cd05467">
    <property type="entry name" value="CBM20"/>
    <property type="match status" value="1"/>
</dbReference>
<feature type="compositionally biased region" description="Low complexity" evidence="2">
    <location>
        <begin position="281"/>
        <end position="314"/>
    </location>
</feature>
<dbReference type="PROSITE" id="PS51166">
    <property type="entry name" value="CBM20"/>
    <property type="match status" value="1"/>
</dbReference>
<evidence type="ECO:0000256" key="2">
    <source>
        <dbReference type="SAM" id="MobiDB-lite"/>
    </source>
</evidence>
<dbReference type="EMBL" id="CP126216">
    <property type="protein sequence ID" value="WIA18030.1"/>
    <property type="molecule type" value="Genomic_DNA"/>
</dbReference>
<evidence type="ECO:0000256" key="1">
    <source>
        <dbReference type="SAM" id="Coils"/>
    </source>
</evidence>
<protein>
    <recommendedName>
        <fullName evidence="3">CBM20 domain-containing protein</fullName>
    </recommendedName>
</protein>
<feature type="compositionally biased region" description="Low complexity" evidence="2">
    <location>
        <begin position="322"/>
        <end position="332"/>
    </location>
</feature>
<dbReference type="Gene3D" id="2.60.40.10">
    <property type="entry name" value="Immunoglobulins"/>
    <property type="match status" value="1"/>
</dbReference>
<dbReference type="SMART" id="SM01065">
    <property type="entry name" value="CBM_2"/>
    <property type="match status" value="1"/>
</dbReference>
<dbReference type="SUPFAM" id="SSF49452">
    <property type="entry name" value="Starch-binding domain-like"/>
    <property type="match status" value="1"/>
</dbReference>
<evidence type="ECO:0000313" key="4">
    <source>
        <dbReference type="EMBL" id="WIA18030.1"/>
    </source>
</evidence>
<dbReference type="InterPro" id="IPR002044">
    <property type="entry name" value="CBM20"/>
</dbReference>
<sequence>MQLFQSRLRAPGGASAWRAQQLGLPAVTGRARLHWRSPRQHVALASHAEDRQQQPAAPAGDTLLVPQGSNGSDITASGSDAGSTKVNVQFVVPEYLTHWGQVLKVVGSMEELGNWKVEKAPAMEWNEGHTWTLNVQLPVGAVNFKVVMSEAHGGVRWEQGDNRSMLIPETTSVSGAPVGQVGVTCNFNDVSNTRVEVRPDRAFLKQQLKAVEARVSAIQEKKRKLDARMSVLTEGLKKYDSTVAMLEGGVQEAIEARQRDKEAAMQQQIAAASEQAAAAAIAGDGGSAQAQQPAGTGASSSSSSSQGWGFNQSSAANNGSIQQQQQQEQDEF</sequence>
<feature type="region of interest" description="Disordered" evidence="2">
    <location>
        <begin position="281"/>
        <end position="332"/>
    </location>
</feature>
<dbReference type="PANTHER" id="PTHR15048">
    <property type="entry name" value="STARCH-BINDING DOMAIN-CONTAINING PROTEIN 1"/>
    <property type="match status" value="1"/>
</dbReference>
<reference evidence="4 5" key="1">
    <citation type="submission" date="2023-05" db="EMBL/GenBank/DDBJ databases">
        <title>A 100% complete, gapless, phased diploid assembly of the Scenedesmus obliquus UTEX 3031 genome.</title>
        <authorList>
            <person name="Biondi T.C."/>
            <person name="Hanschen E.R."/>
            <person name="Kwon T."/>
            <person name="Eng W."/>
            <person name="Kruse C.P.S."/>
            <person name="Koehler S.I."/>
            <person name="Kunde Y."/>
            <person name="Gleasner C.D."/>
            <person name="You Mak K.T."/>
            <person name="Polle J."/>
            <person name="Hovde B.T."/>
            <person name="Starkenburg S.R."/>
        </authorList>
    </citation>
    <scope>NUCLEOTIDE SEQUENCE [LARGE SCALE GENOMIC DNA]</scope>
    <source>
        <strain evidence="4 5">DOE0152z</strain>
    </source>
</reference>
<keyword evidence="1" id="KW-0175">Coiled coil</keyword>
<dbReference type="InterPro" id="IPR013783">
    <property type="entry name" value="Ig-like_fold"/>
</dbReference>
<dbReference type="PANTHER" id="PTHR15048:SF0">
    <property type="entry name" value="STARCH-BINDING DOMAIN-CONTAINING PROTEIN 1"/>
    <property type="match status" value="1"/>
</dbReference>
<keyword evidence="5" id="KW-1185">Reference proteome</keyword>
<evidence type="ECO:0000313" key="5">
    <source>
        <dbReference type="Proteomes" id="UP001244341"/>
    </source>
</evidence>
<organism evidence="4 5">
    <name type="scientific">Tetradesmus obliquus</name>
    <name type="common">Green alga</name>
    <name type="synonym">Acutodesmus obliquus</name>
    <dbReference type="NCBI Taxonomy" id="3088"/>
    <lineage>
        <taxon>Eukaryota</taxon>
        <taxon>Viridiplantae</taxon>
        <taxon>Chlorophyta</taxon>
        <taxon>core chlorophytes</taxon>
        <taxon>Chlorophyceae</taxon>
        <taxon>CS clade</taxon>
        <taxon>Sphaeropleales</taxon>
        <taxon>Scenedesmaceae</taxon>
        <taxon>Tetradesmus</taxon>
    </lineage>
</organism>
<proteinExistence type="predicted"/>
<dbReference type="Proteomes" id="UP001244341">
    <property type="component" value="Chromosome 9b"/>
</dbReference>
<gene>
    <name evidence="4" type="ORF">OEZ85_009513</name>
</gene>